<dbReference type="SUPFAM" id="SSF51735">
    <property type="entry name" value="NAD(P)-binding Rossmann-fold domains"/>
    <property type="match status" value="1"/>
</dbReference>
<dbReference type="GO" id="GO:0016491">
    <property type="term" value="F:oxidoreductase activity"/>
    <property type="evidence" value="ECO:0007669"/>
    <property type="project" value="UniProtKB-KW"/>
</dbReference>
<dbReference type="Pfam" id="PF13561">
    <property type="entry name" value="adh_short_C2"/>
    <property type="match status" value="1"/>
</dbReference>
<dbReference type="InterPro" id="IPR036291">
    <property type="entry name" value="NAD(P)-bd_dom_sf"/>
</dbReference>
<dbReference type="PANTHER" id="PTHR24321:SF8">
    <property type="entry name" value="ESTRADIOL 17-BETA-DEHYDROGENASE 8-RELATED"/>
    <property type="match status" value="1"/>
</dbReference>
<evidence type="ECO:0000256" key="2">
    <source>
        <dbReference type="ARBA" id="ARBA00023002"/>
    </source>
</evidence>
<dbReference type="InterPro" id="IPR020904">
    <property type="entry name" value="Sc_DH/Rdtase_CS"/>
</dbReference>
<dbReference type="InParanoid" id="Q9HKC9"/>
<comment type="similarity">
    <text evidence="1">Belongs to the short-chain dehydrogenases/reductases (SDR) family.</text>
</comment>
<dbReference type="InterPro" id="IPR002347">
    <property type="entry name" value="SDR_fam"/>
</dbReference>
<keyword evidence="2" id="KW-0560">Oxidoreductase</keyword>
<dbReference type="Proteomes" id="UP000001024">
    <property type="component" value="Chromosome"/>
</dbReference>
<dbReference type="AlphaFoldDB" id="Q9HKC9"/>
<dbReference type="PANTHER" id="PTHR24321">
    <property type="entry name" value="DEHYDROGENASES, SHORT CHAIN"/>
    <property type="match status" value="1"/>
</dbReference>
<dbReference type="STRING" id="273075.gene:9571892"/>
<accession>Q9HKC9</accession>
<dbReference type="CDD" id="cd05233">
    <property type="entry name" value="SDR_c"/>
    <property type="match status" value="1"/>
</dbReference>
<gene>
    <name evidence="3" type="ordered locus">Ta0672</name>
</gene>
<dbReference type="EnsemblBacteria" id="CAC11810">
    <property type="protein sequence ID" value="CAC11810"/>
    <property type="gene ID" value="CAC11810"/>
</dbReference>
<dbReference type="PaxDb" id="273075-Ta0672"/>
<sequence>MTSAKYIFDFSGSTAVVTGAFQGIGKAIADALLDAGAEVYGIDKAFPDHGVDEGRFHGLHGSVDSLDDIASLRDRVAETSGRLDFLVNNAGIYFYKKIEDSTEDDYERITSVNLKGYFLMTREFLQLLRKSDYPSIVNIASVSGQRPEAGHPLYSMTKGGILALTRALSADLGMLGIRVNSVSPGNIKTPMNDEDILDQARKRGLDPDEVERQYAAESVLGRRGEAAEVASVVLFLLSKGASYINGADIVVDGGLLLV</sequence>
<organism evidence="3 4">
    <name type="scientific">Thermoplasma acidophilum (strain ATCC 25905 / DSM 1728 / JCM 9062 / NBRC 15155 / AMRC-C165)</name>
    <dbReference type="NCBI Taxonomy" id="273075"/>
    <lineage>
        <taxon>Archaea</taxon>
        <taxon>Methanobacteriati</taxon>
        <taxon>Thermoplasmatota</taxon>
        <taxon>Thermoplasmata</taxon>
        <taxon>Thermoplasmatales</taxon>
        <taxon>Thermoplasmataceae</taxon>
        <taxon>Thermoplasma</taxon>
    </lineage>
</organism>
<reference evidence="3 4" key="1">
    <citation type="journal article" date="2000" name="Nature">
        <title>The genome sequence of the thermoacidophilic scavenger Thermoplasma acidophilum.</title>
        <authorList>
            <person name="Ruepp A."/>
            <person name="Graml W."/>
            <person name="Santos-Martinez M.L."/>
            <person name="Koretke K.K."/>
            <person name="Volker C."/>
            <person name="Mewes H.W."/>
            <person name="Frishman D."/>
            <person name="Stocker S."/>
            <person name="Lupas A.N."/>
            <person name="Baumeister W."/>
        </authorList>
    </citation>
    <scope>NUCLEOTIDE SEQUENCE [LARGE SCALE GENOMIC DNA]</scope>
    <source>
        <strain evidence="4">ATCC 25905 / DSM 1728 / JCM 9062 / NBRC 15155 / AMRC-C165</strain>
    </source>
</reference>
<evidence type="ECO:0000313" key="4">
    <source>
        <dbReference type="Proteomes" id="UP000001024"/>
    </source>
</evidence>
<evidence type="ECO:0000313" key="3">
    <source>
        <dbReference type="EMBL" id="CAC11810.1"/>
    </source>
</evidence>
<protein>
    <submittedName>
        <fullName evidence="3">Polyketide synthase chain 7 related protein</fullName>
    </submittedName>
</protein>
<dbReference type="KEGG" id="tac:Ta0672"/>
<proteinExistence type="inferred from homology"/>
<dbReference type="EMBL" id="AL445065">
    <property type="protein sequence ID" value="CAC11810.1"/>
    <property type="molecule type" value="Genomic_DNA"/>
</dbReference>
<dbReference type="FunFam" id="3.40.50.720:FF:000084">
    <property type="entry name" value="Short-chain dehydrogenase reductase"/>
    <property type="match status" value="1"/>
</dbReference>
<dbReference type="eggNOG" id="arCOG01259">
    <property type="taxonomic scope" value="Archaea"/>
</dbReference>
<dbReference type="PRINTS" id="PR00081">
    <property type="entry name" value="GDHRDH"/>
</dbReference>
<dbReference type="Gene3D" id="3.40.50.720">
    <property type="entry name" value="NAD(P)-binding Rossmann-like Domain"/>
    <property type="match status" value="1"/>
</dbReference>
<keyword evidence="4" id="KW-1185">Reference proteome</keyword>
<dbReference type="PRINTS" id="PR00080">
    <property type="entry name" value="SDRFAMILY"/>
</dbReference>
<name>Q9HKC9_THEAC</name>
<dbReference type="PROSITE" id="PS00061">
    <property type="entry name" value="ADH_SHORT"/>
    <property type="match status" value="1"/>
</dbReference>
<evidence type="ECO:0000256" key="1">
    <source>
        <dbReference type="ARBA" id="ARBA00006484"/>
    </source>
</evidence>
<dbReference type="HOGENOM" id="CLU_010194_1_2_2"/>